<feature type="region of interest" description="Disordered" evidence="1">
    <location>
        <begin position="1"/>
        <end position="22"/>
    </location>
</feature>
<dbReference type="Proteomes" id="UP000520814">
    <property type="component" value="Unassembled WGS sequence"/>
</dbReference>
<dbReference type="AlphaFoldDB" id="A0A7W9W888"/>
<dbReference type="EMBL" id="JACHGW010000004">
    <property type="protein sequence ID" value="MBB6052503.1"/>
    <property type="molecule type" value="Genomic_DNA"/>
</dbReference>
<organism evidence="2 3">
    <name type="scientific">Armatimonas rosea</name>
    <dbReference type="NCBI Taxonomy" id="685828"/>
    <lineage>
        <taxon>Bacteria</taxon>
        <taxon>Bacillati</taxon>
        <taxon>Armatimonadota</taxon>
        <taxon>Armatimonadia</taxon>
        <taxon>Armatimonadales</taxon>
        <taxon>Armatimonadaceae</taxon>
        <taxon>Armatimonas</taxon>
    </lineage>
</organism>
<keyword evidence="3" id="KW-1185">Reference proteome</keyword>
<evidence type="ECO:0000256" key="1">
    <source>
        <dbReference type="SAM" id="MobiDB-lite"/>
    </source>
</evidence>
<reference evidence="2 3" key="1">
    <citation type="submission" date="2020-08" db="EMBL/GenBank/DDBJ databases">
        <title>Genomic Encyclopedia of Type Strains, Phase IV (KMG-IV): sequencing the most valuable type-strain genomes for metagenomic binning, comparative biology and taxonomic classification.</title>
        <authorList>
            <person name="Goeker M."/>
        </authorList>
    </citation>
    <scope>NUCLEOTIDE SEQUENCE [LARGE SCALE GENOMIC DNA]</scope>
    <source>
        <strain evidence="2 3">DSM 23562</strain>
    </source>
</reference>
<evidence type="ECO:0000313" key="3">
    <source>
        <dbReference type="Proteomes" id="UP000520814"/>
    </source>
</evidence>
<gene>
    <name evidence="2" type="ORF">HNQ39_004324</name>
</gene>
<dbReference type="RefSeq" id="WP_184201651.1">
    <property type="nucleotide sequence ID" value="NZ_JACHGW010000004.1"/>
</dbReference>
<evidence type="ECO:0000313" key="2">
    <source>
        <dbReference type="EMBL" id="MBB6052503.1"/>
    </source>
</evidence>
<sequence>MRQQLRDTESPRTQRTLAPQSAAAVVATPQNTVVAPRQRTPLKVKNKKRFRATPRRVIAGIFAFLFIPWCPLPKSARVVVPSEGNAATVYKQIGEVLAIPGDGKRRSQLTPAEIKAQEADQALYTLKGTPLPAHFEDPSGYTTVEALRQRVARGKAGLALLPKALALPYTDPQLLGSVSRSPHRSITHLRIEEGMLHAIDGEHVAAVEAYLDVVQMGVQLGYGGTHLSGLMGSVWGAMGLKRIGASVAHLTPEQAARLAKRLETLEAQRAPLLTLVEAGRDEVVRDMTNFGSRTGPSDLARVPILRALNHYHVSVYKDAMDKNIEHIRHPEQNTAALLGEQVDSKNPFAGLVPSTDIKKQYESYTKTTELLQSVLQQLHQRAGDGKSGS</sequence>
<proteinExistence type="predicted"/>
<comment type="caution">
    <text evidence="2">The sequence shown here is derived from an EMBL/GenBank/DDBJ whole genome shotgun (WGS) entry which is preliminary data.</text>
</comment>
<feature type="compositionally biased region" description="Basic and acidic residues" evidence="1">
    <location>
        <begin position="1"/>
        <end position="12"/>
    </location>
</feature>
<protein>
    <submittedName>
        <fullName evidence="2">Uncharacterized protein</fullName>
    </submittedName>
</protein>
<accession>A0A7W9W888</accession>
<name>A0A7W9W888_ARMRO</name>